<evidence type="ECO:0000259" key="3">
    <source>
        <dbReference type="Pfam" id="PF10551"/>
    </source>
</evidence>
<dbReference type="PANTHER" id="PTHR47718:SF13">
    <property type="entry name" value="OS09G0290500 PROTEIN"/>
    <property type="match status" value="1"/>
</dbReference>
<dbReference type="Pfam" id="PF10551">
    <property type="entry name" value="MULE"/>
    <property type="match status" value="1"/>
</dbReference>
<evidence type="ECO:0000313" key="5">
    <source>
        <dbReference type="Proteomes" id="UP000823388"/>
    </source>
</evidence>
<dbReference type="InterPro" id="IPR018289">
    <property type="entry name" value="MULE_transposase_dom"/>
</dbReference>
<evidence type="ECO:0008006" key="6">
    <source>
        <dbReference type="Google" id="ProtNLM"/>
    </source>
</evidence>
<reference evidence="4" key="1">
    <citation type="submission" date="2020-05" db="EMBL/GenBank/DDBJ databases">
        <title>WGS assembly of Panicum virgatum.</title>
        <authorList>
            <person name="Lovell J.T."/>
            <person name="Jenkins J."/>
            <person name="Shu S."/>
            <person name="Juenger T.E."/>
            <person name="Schmutz J."/>
        </authorList>
    </citation>
    <scope>NUCLEOTIDE SEQUENCE</scope>
    <source>
        <strain evidence="4">AP13</strain>
    </source>
</reference>
<dbReference type="EMBL" id="CM029054">
    <property type="protein sequence ID" value="KAG2538500.1"/>
    <property type="molecule type" value="Genomic_DNA"/>
</dbReference>
<dbReference type="Proteomes" id="UP000823388">
    <property type="component" value="Chromosome 9N"/>
</dbReference>
<feature type="domain" description="MULE transposase" evidence="3">
    <location>
        <begin position="216"/>
        <end position="296"/>
    </location>
</feature>
<comment type="caution">
    <text evidence="4">The sequence shown here is derived from an EMBL/GenBank/DDBJ whole genome shotgun (WGS) entry which is preliminary data.</text>
</comment>
<feature type="region of interest" description="Disordered" evidence="1">
    <location>
        <begin position="628"/>
        <end position="668"/>
    </location>
</feature>
<feature type="domain" description="FAR1" evidence="2">
    <location>
        <begin position="23"/>
        <end position="105"/>
    </location>
</feature>
<dbReference type="AlphaFoldDB" id="A0A8T0MMI2"/>
<evidence type="ECO:0000313" key="4">
    <source>
        <dbReference type="EMBL" id="KAG2538500.1"/>
    </source>
</evidence>
<evidence type="ECO:0000256" key="1">
    <source>
        <dbReference type="SAM" id="MobiDB-lite"/>
    </source>
</evidence>
<gene>
    <name evidence="4" type="ORF">PVAP13_9NG401628</name>
</gene>
<proteinExistence type="predicted"/>
<protein>
    <recommendedName>
        <fullName evidence="6">Protein FAR1-RELATED SEQUENCE</fullName>
    </recommendedName>
</protein>
<organism evidence="4 5">
    <name type="scientific">Panicum virgatum</name>
    <name type="common">Blackwell switchgrass</name>
    <dbReference type="NCBI Taxonomy" id="38727"/>
    <lineage>
        <taxon>Eukaryota</taxon>
        <taxon>Viridiplantae</taxon>
        <taxon>Streptophyta</taxon>
        <taxon>Embryophyta</taxon>
        <taxon>Tracheophyta</taxon>
        <taxon>Spermatophyta</taxon>
        <taxon>Magnoliopsida</taxon>
        <taxon>Liliopsida</taxon>
        <taxon>Poales</taxon>
        <taxon>Poaceae</taxon>
        <taxon>PACMAD clade</taxon>
        <taxon>Panicoideae</taxon>
        <taxon>Panicodae</taxon>
        <taxon>Paniceae</taxon>
        <taxon>Panicinae</taxon>
        <taxon>Panicum</taxon>
        <taxon>Panicum sect. Hiantes</taxon>
    </lineage>
</organism>
<sequence length="686" mass="79217">MADLESLLECNEIVRKMFVTEDEGFYVRKTYVKRNSEHTELTLRRYVCSRQGYREEKYVKKEIKKRSQRDITRVGCPAKLVIALDRNTGQWYVKNFIDEHNHPLAPADLGCLLPEIVELGVAGIRKHQIFEIMEMQYGGYDKVGYTSRDLYNFCHLYMQEIIADGDAQTLINHLKEGQNRDSEFFFKYMTDGKGHVQGMFWCDTQCMLDYAAFGDVVVFDSTYKTNQYNLPLVPFVGVNHHYRTNTDSYVWLLKTFTEANAQTYPVSVISDGDLAMQRAISVVWPNSPHRLCGWHIELNLVRNVYNETLKGAFKVFLYDLCSIEEIERKWQVFLADNKVKEDSWLYQMYEVRQTWCVAYHVGHCFLGLRSNQRSESMNSRLQMKLDGKMTLLEMVQHCETCLTKVHRNEADDDAKALQSAPFTEPDASVLEINAKERFTPNVFMAKVQFSVEAAMKCSLIEILDDDDTTEYIVGRRDRDIMYYVKCELTEEANLKRISYSCRKLQSLGTPCSHIFFVLGLRDKSKLPDYYVLERWTMGAKHAFSTIRKSTMYDYSPTLLRLRELHNLSLATAFVASHSTEAYERTKRVLEQEAAVIMPNAGANEGKMYGSVRPQAPEVGCEEFRDVLDPMTMPDRGAPKKKLKSSSDKTKSTTKSSTKCSLYRGSSHNRRTCSLRPEIILSNVDQS</sequence>
<dbReference type="PANTHER" id="PTHR47718">
    <property type="entry name" value="OS01G0519700 PROTEIN"/>
    <property type="match status" value="1"/>
</dbReference>
<evidence type="ECO:0000259" key="2">
    <source>
        <dbReference type="Pfam" id="PF03101"/>
    </source>
</evidence>
<keyword evidence="5" id="KW-1185">Reference proteome</keyword>
<dbReference type="Pfam" id="PF03101">
    <property type="entry name" value="FAR1"/>
    <property type="match status" value="1"/>
</dbReference>
<dbReference type="InterPro" id="IPR004330">
    <property type="entry name" value="FAR1_DNA_bnd_dom"/>
</dbReference>
<name>A0A8T0MMI2_PANVG</name>
<accession>A0A8T0MMI2</accession>